<sequence length="93" mass="11055">MQCCQAFSRHNEPTSWLRTGDGWPKGLYPSNKRHFCLLLIDLYLDDLESHQQQKLKKACDIFKYLVALTTILKFFHQIHSWNNLVCHEEADIY</sequence>
<evidence type="ECO:0000313" key="1">
    <source>
        <dbReference type="EMBL" id="OCT78207.1"/>
    </source>
</evidence>
<dbReference type="AlphaFoldDB" id="A0A974CSW4"/>
<dbReference type="EMBL" id="CM004475">
    <property type="protein sequence ID" value="OCT78207.1"/>
    <property type="molecule type" value="Genomic_DNA"/>
</dbReference>
<evidence type="ECO:0000313" key="2">
    <source>
        <dbReference type="Proteomes" id="UP000694892"/>
    </source>
</evidence>
<reference evidence="2" key="1">
    <citation type="journal article" date="2016" name="Nature">
        <title>Genome evolution in the allotetraploid frog Xenopus laevis.</title>
        <authorList>
            <person name="Session A.M."/>
            <person name="Uno Y."/>
            <person name="Kwon T."/>
            <person name="Chapman J.A."/>
            <person name="Toyoda A."/>
            <person name="Takahashi S."/>
            <person name="Fukui A."/>
            <person name="Hikosaka A."/>
            <person name="Suzuki A."/>
            <person name="Kondo M."/>
            <person name="van Heeringen S.J."/>
            <person name="Quigley I."/>
            <person name="Heinz S."/>
            <person name="Ogino H."/>
            <person name="Ochi H."/>
            <person name="Hellsten U."/>
            <person name="Lyons J.B."/>
            <person name="Simakov O."/>
            <person name="Putnam N."/>
            <person name="Stites J."/>
            <person name="Kuroki Y."/>
            <person name="Tanaka T."/>
            <person name="Michiue T."/>
            <person name="Watanabe M."/>
            <person name="Bogdanovic O."/>
            <person name="Lister R."/>
            <person name="Georgiou G."/>
            <person name="Paranjpe S.S."/>
            <person name="van Kruijsbergen I."/>
            <person name="Shu S."/>
            <person name="Carlson J."/>
            <person name="Kinoshita T."/>
            <person name="Ohta Y."/>
            <person name="Mawaribuchi S."/>
            <person name="Jenkins J."/>
            <person name="Grimwood J."/>
            <person name="Schmutz J."/>
            <person name="Mitros T."/>
            <person name="Mozaffari S.V."/>
            <person name="Suzuki Y."/>
            <person name="Haramoto Y."/>
            <person name="Yamamoto T.S."/>
            <person name="Takagi C."/>
            <person name="Heald R."/>
            <person name="Miller K."/>
            <person name="Haudenschild C."/>
            <person name="Kitzman J."/>
            <person name="Nakayama T."/>
            <person name="Izutsu Y."/>
            <person name="Robert J."/>
            <person name="Fortriede J."/>
            <person name="Burns K."/>
            <person name="Lotay V."/>
            <person name="Karimi K."/>
            <person name="Yasuoka Y."/>
            <person name="Dichmann D.S."/>
            <person name="Flajnik M.F."/>
            <person name="Houston D.W."/>
            <person name="Shendure J."/>
            <person name="DuPasquier L."/>
            <person name="Vize P.D."/>
            <person name="Zorn A.M."/>
            <person name="Ito M."/>
            <person name="Marcotte E.M."/>
            <person name="Wallingford J.B."/>
            <person name="Ito Y."/>
            <person name="Asashima M."/>
            <person name="Ueno N."/>
            <person name="Matsuda Y."/>
            <person name="Veenstra G.J."/>
            <person name="Fujiyama A."/>
            <person name="Harland R.M."/>
            <person name="Taira M."/>
            <person name="Rokhsar D.S."/>
        </authorList>
    </citation>
    <scope>NUCLEOTIDE SEQUENCE [LARGE SCALE GENOMIC DNA]</scope>
    <source>
        <strain evidence="2">J</strain>
    </source>
</reference>
<organism evidence="1 2">
    <name type="scientific">Xenopus laevis</name>
    <name type="common">African clawed frog</name>
    <dbReference type="NCBI Taxonomy" id="8355"/>
    <lineage>
        <taxon>Eukaryota</taxon>
        <taxon>Metazoa</taxon>
        <taxon>Chordata</taxon>
        <taxon>Craniata</taxon>
        <taxon>Vertebrata</taxon>
        <taxon>Euteleostomi</taxon>
        <taxon>Amphibia</taxon>
        <taxon>Batrachia</taxon>
        <taxon>Anura</taxon>
        <taxon>Pipoidea</taxon>
        <taxon>Pipidae</taxon>
        <taxon>Xenopodinae</taxon>
        <taxon>Xenopus</taxon>
        <taxon>Xenopus</taxon>
    </lineage>
</organism>
<gene>
    <name evidence="1" type="ORF">XELAEV_18029314mg</name>
</gene>
<proteinExistence type="predicted"/>
<protein>
    <submittedName>
        <fullName evidence="1">Uncharacterized protein</fullName>
    </submittedName>
</protein>
<name>A0A974CSW4_XENLA</name>
<dbReference type="Proteomes" id="UP000694892">
    <property type="component" value="Chromosome 5S"/>
</dbReference>
<accession>A0A974CSW4</accession>